<dbReference type="InterPro" id="IPR036907">
    <property type="entry name" value="5'-Nucleotdase_C_sf"/>
</dbReference>
<dbReference type="Gene3D" id="3.90.780.10">
    <property type="entry name" value="5'-Nucleotidase, C-terminal domain"/>
    <property type="match status" value="1"/>
</dbReference>
<dbReference type="InterPro" id="IPR029052">
    <property type="entry name" value="Metallo-depent_PP-like"/>
</dbReference>
<reference evidence="5 6" key="1">
    <citation type="submission" date="2021-11" db="EMBL/GenBank/DDBJ databases">
        <authorList>
            <person name="Depoorter E."/>
        </authorList>
    </citation>
    <scope>NUCLEOTIDE SEQUENCE [LARGE SCALE GENOMIC DNA]</scope>
    <source>
        <strain evidence="5 6">LMG 24289</strain>
    </source>
</reference>
<dbReference type="PANTHER" id="PTHR11575">
    <property type="entry name" value="5'-NUCLEOTIDASE-RELATED"/>
    <property type="match status" value="1"/>
</dbReference>
<evidence type="ECO:0000313" key="5">
    <source>
        <dbReference type="EMBL" id="CAH0417115.1"/>
    </source>
</evidence>
<dbReference type="InterPro" id="IPR004843">
    <property type="entry name" value="Calcineurin-like_PHP"/>
</dbReference>
<dbReference type="EMBL" id="CAKKNS010000006">
    <property type="protein sequence ID" value="CAH0417115.1"/>
    <property type="molecule type" value="Genomic_DNA"/>
</dbReference>
<evidence type="ECO:0000259" key="4">
    <source>
        <dbReference type="Pfam" id="PF02872"/>
    </source>
</evidence>
<dbReference type="CDD" id="cd00845">
    <property type="entry name" value="MPP_UshA_N_like"/>
    <property type="match status" value="1"/>
</dbReference>
<keyword evidence="2" id="KW-0547">Nucleotide-binding</keyword>
<keyword evidence="2 5" id="KW-0378">Hydrolase</keyword>
<dbReference type="GO" id="GO:0016787">
    <property type="term" value="F:hydrolase activity"/>
    <property type="evidence" value="ECO:0007669"/>
    <property type="project" value="UniProtKB-KW"/>
</dbReference>
<sequence>MAEQSIITIMHTNDLHSHFENWPKIRRYLSGQKKILGLGDNGVLTVDIGDALDLVHPLTEATAGIINVELLNQIGYDAVTIGNNEGLSLQHDKLQKLYNDANFPVTVANIKDLRTNKQPSWCQEVVYQVMPDGTKVAMIGMTAPFVETYPLREWGIGEVAPILAAMLPQINAQADVIILLSHLGLPEDRRLAQMFPTLDVIIGAHTHHRLEKGEMLNNTLIAAAGKWGRYIGKISLTIENHKVVSKVARLVTTSDLPDEDTDIAEIQGLQDAGLEQLRAAKVAYLPKPLLRADNSFMDALFAMLVQKTGIKAALLSTGLVLGDLPAGEVTKADLLALLPHQMYVMQTMLTGKELKRLLQEIHKNAEFVSAFAMVGLGFRGKLVGDIQLCEMAIDIHKGQLTYQNQLIDDNKQYQFVSLDYYKYLPFFPTIDLVGENKIMMQKMLREDFADYLAQNFPIK</sequence>
<dbReference type="Proteomes" id="UP000789707">
    <property type="component" value="Unassembled WGS sequence"/>
</dbReference>
<dbReference type="InterPro" id="IPR006146">
    <property type="entry name" value="5'-Nucleotdase_CS"/>
</dbReference>
<proteinExistence type="inferred from homology"/>
<dbReference type="PANTHER" id="PTHR11575:SF23">
    <property type="entry name" value="5-NUCLEOTIDASE FAMILY PROTEIN"/>
    <property type="match status" value="1"/>
</dbReference>
<evidence type="ECO:0000313" key="6">
    <source>
        <dbReference type="Proteomes" id="UP000789707"/>
    </source>
</evidence>
<dbReference type="Pfam" id="PF02872">
    <property type="entry name" value="5_nucleotid_C"/>
    <property type="match status" value="1"/>
</dbReference>
<dbReference type="Gene3D" id="3.60.21.10">
    <property type="match status" value="1"/>
</dbReference>
<keyword evidence="6" id="KW-1185">Reference proteome</keyword>
<dbReference type="PROSITE" id="PS00785">
    <property type="entry name" value="5_NUCLEOTIDASE_1"/>
    <property type="match status" value="1"/>
</dbReference>
<evidence type="ECO:0000256" key="1">
    <source>
        <dbReference type="ARBA" id="ARBA00022729"/>
    </source>
</evidence>
<gene>
    <name evidence="5" type="primary">mggB</name>
    <name evidence="5" type="ORF">WFA24289_01432</name>
</gene>
<comment type="caution">
    <text evidence="5">The sequence shown here is derived from an EMBL/GenBank/DDBJ whole genome shotgun (WGS) entry which is preliminary data.</text>
</comment>
<keyword evidence="1" id="KW-0732">Signal</keyword>
<protein>
    <submittedName>
        <fullName evidence="5">Mannosylglucosyl-3-phosphoglycerate phosphatase</fullName>
        <ecNumber evidence="5">3.1.3.-</ecNumber>
    </submittedName>
</protein>
<name>A0ABN8BHA2_9LACO</name>
<comment type="similarity">
    <text evidence="2">Belongs to the 5'-nucleotidase family.</text>
</comment>
<dbReference type="InterPro" id="IPR008334">
    <property type="entry name" value="5'-Nucleotdase_C"/>
</dbReference>
<dbReference type="PRINTS" id="PR01607">
    <property type="entry name" value="APYRASEFAMLY"/>
</dbReference>
<dbReference type="SUPFAM" id="SSF56300">
    <property type="entry name" value="Metallo-dependent phosphatases"/>
    <property type="match status" value="1"/>
</dbReference>
<dbReference type="PIRSF" id="PIRSF036361">
    <property type="entry name" value="YunD"/>
    <property type="match status" value="1"/>
</dbReference>
<dbReference type="InterPro" id="IPR006179">
    <property type="entry name" value="5_nucleotidase/apyrase"/>
</dbReference>
<organism evidence="5 6">
    <name type="scientific">Periweissella fabaria</name>
    <dbReference type="NCBI Taxonomy" id="546157"/>
    <lineage>
        <taxon>Bacteria</taxon>
        <taxon>Bacillati</taxon>
        <taxon>Bacillota</taxon>
        <taxon>Bacilli</taxon>
        <taxon>Lactobacillales</taxon>
        <taxon>Lactobacillaceae</taxon>
        <taxon>Periweissella</taxon>
    </lineage>
</organism>
<feature type="domain" description="Calcineurin-like phosphoesterase" evidence="3">
    <location>
        <begin position="8"/>
        <end position="208"/>
    </location>
</feature>
<evidence type="ECO:0000259" key="3">
    <source>
        <dbReference type="Pfam" id="PF00149"/>
    </source>
</evidence>
<dbReference type="RefSeq" id="WP_230097148.1">
    <property type="nucleotide sequence ID" value="NZ_CAKKNS010000006.1"/>
</dbReference>
<feature type="domain" description="5'-Nucleotidase C-terminal" evidence="4">
    <location>
        <begin position="305"/>
        <end position="421"/>
    </location>
</feature>
<dbReference type="EC" id="3.1.3.-" evidence="5"/>
<dbReference type="Pfam" id="PF00149">
    <property type="entry name" value="Metallophos"/>
    <property type="match status" value="1"/>
</dbReference>
<accession>A0ABN8BHA2</accession>
<dbReference type="InterPro" id="IPR011240">
    <property type="entry name" value="Pesterase_YunD"/>
</dbReference>
<evidence type="ECO:0000256" key="2">
    <source>
        <dbReference type="RuleBase" id="RU362119"/>
    </source>
</evidence>
<dbReference type="SUPFAM" id="SSF55816">
    <property type="entry name" value="5'-nucleotidase (syn. UDP-sugar hydrolase), C-terminal domain"/>
    <property type="match status" value="1"/>
</dbReference>